<feature type="chain" id="PRO_5032595684" evidence="2">
    <location>
        <begin position="24"/>
        <end position="851"/>
    </location>
</feature>
<keyword evidence="1" id="KW-0175">Coiled coil</keyword>
<keyword evidence="2" id="KW-0732">Signal</keyword>
<evidence type="ECO:0000313" key="4">
    <source>
        <dbReference type="Proteomes" id="UP000664859"/>
    </source>
</evidence>
<name>A0A835YIV8_9STRA</name>
<dbReference type="EMBL" id="JAFCMP010000539">
    <property type="protein sequence ID" value="KAG5176177.1"/>
    <property type="molecule type" value="Genomic_DNA"/>
</dbReference>
<organism evidence="3 4">
    <name type="scientific">Tribonema minus</name>
    <dbReference type="NCBI Taxonomy" id="303371"/>
    <lineage>
        <taxon>Eukaryota</taxon>
        <taxon>Sar</taxon>
        <taxon>Stramenopiles</taxon>
        <taxon>Ochrophyta</taxon>
        <taxon>PX clade</taxon>
        <taxon>Xanthophyceae</taxon>
        <taxon>Tribonematales</taxon>
        <taxon>Tribonemataceae</taxon>
        <taxon>Tribonema</taxon>
    </lineage>
</organism>
<sequence length="851" mass="96185">MMFGDHVFVSLCILARLLCLSTGAGPDAAVLGSIQKWRGNPIRDAGRVNGRVYGSLRHSAPWKISRERPRTVCSASTLLACCFRIRIGAIEDRLDTSWCDVHPGKLQQVSSCIEHCAWIVDLFVHIATEGVSPGARAMDAASGGVRGHVLREKGWDFFVEDGRSRCGTRTRKGADWNFHYVAGINCRGALRGFPDFSRASEASSKRPRHAPIPVLSDDLVQRIRREGCQISEHLNMVYHVERRMRMPSDSENTCMAQLGRLLHWIYCERMWSATGSEGPFYQDGTIRRAHEGLMDEDHQRDLEAIQEVHRIIEVGEGKAREYHQYSNHERLERGAIVPVAAAQGQATLYVDQEIASAVSENSMLQYVEQRQRQQWEGYIVKLQLKPQSFGVLVREVQPNNFGCPWAIRAIDYLNVITYTVSDYKRMTESKARFEAQQTRSRAENGHIEDDQLFNKTEPGWIYGGDEEAIRGPHNPLWRAFTVEEYVPFCQRVRAAVSTHMGSTVEATAIVMASRKAPLAPFFYLYVKSTKPTHAGLQTFLTNLNQVLRVSNCKPICLDIEVPSPPPKDDMNNMAKYASAVVTMGGMLTAWPLATDFAVPVDAFQRGTTSANADLLRHLAEHAVPHIVDAYCSRDPQRLALALMNTVPGSCGPMHAYHALEDVVSDAGGREAMHARLAAFRCNEVEEDLLCVQQRQQKAEKLHKQELERLRQDAEQHQREMESQGAKLKLAYARKQQEVRALQRQLNELDEHRSSMVVRRRDTLKTIDVGEGGWEQEFCKLHTQFESLVREAKDAVWTAEIQCGRRDSTAQMLRVQYKQTNAVQQQVRSLTRELEVLQDKAGARGIVHWMSS</sequence>
<feature type="coiled-coil region" evidence="1">
    <location>
        <begin position="681"/>
        <end position="751"/>
    </location>
</feature>
<gene>
    <name evidence="3" type="ORF">JKP88DRAFT_265481</name>
</gene>
<keyword evidence="4" id="KW-1185">Reference proteome</keyword>
<reference evidence="3" key="1">
    <citation type="submission" date="2021-02" db="EMBL/GenBank/DDBJ databases">
        <title>First Annotated Genome of the Yellow-green Alga Tribonema minus.</title>
        <authorList>
            <person name="Mahan K.M."/>
        </authorList>
    </citation>
    <scope>NUCLEOTIDE SEQUENCE</scope>
    <source>
        <strain evidence="3">UTEX B ZZ1240</strain>
    </source>
</reference>
<evidence type="ECO:0000313" key="3">
    <source>
        <dbReference type="EMBL" id="KAG5176177.1"/>
    </source>
</evidence>
<evidence type="ECO:0000256" key="2">
    <source>
        <dbReference type="SAM" id="SignalP"/>
    </source>
</evidence>
<dbReference type="Proteomes" id="UP000664859">
    <property type="component" value="Unassembled WGS sequence"/>
</dbReference>
<feature type="signal peptide" evidence="2">
    <location>
        <begin position="1"/>
        <end position="23"/>
    </location>
</feature>
<comment type="caution">
    <text evidence="3">The sequence shown here is derived from an EMBL/GenBank/DDBJ whole genome shotgun (WGS) entry which is preliminary data.</text>
</comment>
<dbReference type="AlphaFoldDB" id="A0A835YIV8"/>
<proteinExistence type="predicted"/>
<evidence type="ECO:0000256" key="1">
    <source>
        <dbReference type="SAM" id="Coils"/>
    </source>
</evidence>
<accession>A0A835YIV8</accession>
<protein>
    <submittedName>
        <fullName evidence="3">Uncharacterized protein</fullName>
    </submittedName>
</protein>